<name>A0A8E7MG37_PASIN</name>
<feature type="compositionally biased region" description="Basic and acidic residues" evidence="7">
    <location>
        <begin position="398"/>
        <end position="421"/>
    </location>
</feature>
<feature type="binding site" evidence="6">
    <location>
        <position position="352"/>
    </location>
    <ligand>
        <name>Zn(2+)</name>
        <dbReference type="ChEBI" id="CHEBI:29105"/>
    </ligand>
</feature>
<feature type="binding site" evidence="6">
    <location>
        <position position="369"/>
    </location>
    <ligand>
        <name>Zn(2+)</name>
        <dbReference type="ChEBI" id="CHEBI:29105"/>
    </ligand>
</feature>
<dbReference type="GO" id="GO:0008270">
    <property type="term" value="F:zinc ion binding"/>
    <property type="evidence" value="ECO:0007669"/>
    <property type="project" value="UniProtKB-UniRule"/>
</dbReference>
<dbReference type="GO" id="GO:0006633">
    <property type="term" value="P:fatty acid biosynthetic process"/>
    <property type="evidence" value="ECO:0007669"/>
    <property type="project" value="UniProtKB-KW"/>
</dbReference>
<keyword evidence="2 6" id="KW-0547">Nucleotide-binding</keyword>
<keyword evidence="9" id="KW-0934">Plastid</keyword>
<dbReference type="InterPro" id="IPR034733">
    <property type="entry name" value="AcCoA_carboxyl_beta"/>
</dbReference>
<feature type="binding site" evidence="6">
    <location>
        <position position="349"/>
    </location>
    <ligand>
        <name>Zn(2+)</name>
        <dbReference type="ChEBI" id="CHEBI:29105"/>
    </ligand>
</feature>
<dbReference type="InterPro" id="IPR000438">
    <property type="entry name" value="Acetyl_CoA_COase_Trfase_b_su"/>
</dbReference>
<evidence type="ECO:0000313" key="9">
    <source>
        <dbReference type="EMBL" id="QVX27894.1"/>
    </source>
</evidence>
<gene>
    <name evidence="6 9" type="primary">accD</name>
    <name evidence="9" type="ORF">PainCp030</name>
</gene>
<keyword evidence="6" id="KW-0444">Lipid biosynthesis</keyword>
<accession>A0A8E7MG37</accession>
<comment type="subunit">
    <text evidence="1">Acetyl-CoA carboxylase is a heterohexamer composed of biotin carboxyl carrier protein, biotin carboxylase and 2 subunits each of ACCase subunit alpha and ACCase plastid-coded subunit beta (accD).</text>
</comment>
<feature type="compositionally biased region" description="Acidic residues" evidence="7">
    <location>
        <begin position="501"/>
        <end position="566"/>
    </location>
</feature>
<feature type="region of interest" description="Disordered" evidence="7">
    <location>
        <begin position="17"/>
        <end position="49"/>
    </location>
</feature>
<keyword evidence="3 6" id="KW-0863">Zinc-finger</keyword>
<keyword evidence="6" id="KW-0443">Lipid metabolism</keyword>
<dbReference type="GO" id="GO:0016743">
    <property type="term" value="F:carboxyl- or carbamoyltransferase activity"/>
    <property type="evidence" value="ECO:0007669"/>
    <property type="project" value="UniProtKB-UniRule"/>
</dbReference>
<proteinExistence type="inferred from homology"/>
<geneLocation type="chloroplast" evidence="9"/>
<keyword evidence="6" id="KW-0275">Fatty acid biosynthesis</keyword>
<feature type="compositionally biased region" description="Basic and acidic residues" evidence="7">
    <location>
        <begin position="580"/>
        <end position="589"/>
    </location>
</feature>
<comment type="pathway">
    <text evidence="6">Lipid metabolism; malonyl-CoA biosynthesis; malonyl-CoA from acetyl-CoA: step 1/1.</text>
</comment>
<feature type="compositionally biased region" description="Polar residues" evidence="7">
    <location>
        <begin position="199"/>
        <end position="220"/>
    </location>
</feature>
<comment type="subcellular location">
    <subcellularLocation>
        <location evidence="6">Plastid</location>
        <location evidence="6">Chloroplast stroma</location>
    </subcellularLocation>
</comment>
<keyword evidence="6" id="KW-0276">Fatty acid metabolism</keyword>
<feature type="compositionally biased region" description="Acidic residues" evidence="7">
    <location>
        <begin position="464"/>
        <end position="480"/>
    </location>
</feature>
<comment type="cofactor">
    <cofactor evidence="6">
        <name>Zn(2+)</name>
        <dbReference type="ChEBI" id="CHEBI:29105"/>
    </cofactor>
    <text evidence="6">Binds 1 zinc ion per subunit.</text>
</comment>
<evidence type="ECO:0000256" key="3">
    <source>
        <dbReference type="ARBA" id="ARBA00022771"/>
    </source>
</evidence>
<feature type="compositionally biased region" description="Acidic residues" evidence="7">
    <location>
        <begin position="429"/>
        <end position="454"/>
    </location>
</feature>
<dbReference type="PANTHER" id="PTHR42995">
    <property type="entry name" value="ACETYL-COENZYME A CARBOXYLASE CARBOXYL TRANSFERASE SUBUNIT BETA, CHLOROPLASTIC"/>
    <property type="match status" value="1"/>
</dbReference>
<evidence type="ECO:0000256" key="2">
    <source>
        <dbReference type="ARBA" id="ARBA00022741"/>
    </source>
</evidence>
<feature type="region of interest" description="Disordered" evidence="7">
    <location>
        <begin position="98"/>
        <end position="227"/>
    </location>
</feature>
<comment type="catalytic activity">
    <reaction evidence="6">
        <text>N(6)-carboxybiotinyl-L-lysyl-[protein] + acetyl-CoA = N(6)-biotinyl-L-lysyl-[protein] + malonyl-CoA</text>
        <dbReference type="Rhea" id="RHEA:54728"/>
        <dbReference type="Rhea" id="RHEA-COMP:10505"/>
        <dbReference type="Rhea" id="RHEA-COMP:10506"/>
        <dbReference type="ChEBI" id="CHEBI:57288"/>
        <dbReference type="ChEBI" id="CHEBI:57384"/>
        <dbReference type="ChEBI" id="CHEBI:83144"/>
        <dbReference type="ChEBI" id="CHEBI:83145"/>
        <dbReference type="EC" id="2.1.3.15"/>
    </reaction>
</comment>
<dbReference type="EC" id="2.1.3.15" evidence="6"/>
<dbReference type="EMBL" id="MN062357">
    <property type="protein sequence ID" value="QVX27894.1"/>
    <property type="molecule type" value="Genomic_DNA"/>
</dbReference>
<feature type="region of interest" description="Disordered" evidence="7">
    <location>
        <begin position="287"/>
        <end position="336"/>
    </location>
</feature>
<sequence>MANLNNKRLWTLCCSNRDPDFLENENKKDSETENENKKDSETENPASEITNDPFFLSALDSCFDRYFNYGYRKMVIDKLIDSIIDDFLDDLIRSATDIPSSSANKKNEEPNTNENSDAHNGENEEPSTNDSSDNHNGEREEPSTNENSDTHNDENEEPSTSGNSDESQRENGRPSPNTNENADINGRHKDDGFSIDAYYNTNGSASGSARRPSPNTNENADINGRYKDDGLSIDAYYNTNGKPNDSPLRIWVWSSLDANYDDRPNIPKVNGIRNRFLDLDNVGLFVNENSDDHNGENEEPSTNDSSDNHNGESEEPSTNENSDAHKGENEDPSTNERKTIDYGAFWVQCETCYGINYKRLFFQSRLNICEHCGCHLRLDSPERIELSIDPGTWDPMDEAGKEDAIDPGTRDPMDEAGKEDEYMSVLDPIEWDWDSESEDDENEEDSEDEWDLDSDLYSYSDPDPNTDPEEESEEESESEEEKSKKEDPEESEKEESKKEESDPEEEDPEEEDPEESDPDEEDPEESDPDESDPEEEDPEKEDPDEEEWEEEEWEESESDTDEEEWDPWGKGDPWANGEWNPRDPEQQEQKKKKKDEEEDWSWLEIEKEEVEVEDKPYLERIFACQDETELSEAVQTGIGQINGIPVAIGVMDFRFIGGSMGCVVGEKITRLIEYATNQILPLILVCASGGARMYEGSLSLMQMAKISAAIYSYKKNKKSFYISILTTPTTGGVTASFGMLGDIIISEPDAYIAFAGKRVIEQTLNIEVPEGSQTAEVLFENGLLDPIVPRNPLKGVLDELLQLHNFCPLNKKE</sequence>
<dbReference type="GO" id="GO:0009317">
    <property type="term" value="C:acetyl-CoA carboxylase complex"/>
    <property type="evidence" value="ECO:0007669"/>
    <property type="project" value="InterPro"/>
</dbReference>
<dbReference type="GO" id="GO:0003989">
    <property type="term" value="F:acetyl-CoA carboxylase activity"/>
    <property type="evidence" value="ECO:0007669"/>
    <property type="project" value="InterPro"/>
</dbReference>
<dbReference type="GO" id="GO:0005524">
    <property type="term" value="F:ATP binding"/>
    <property type="evidence" value="ECO:0007669"/>
    <property type="project" value="UniProtKB-KW"/>
</dbReference>
<comment type="similarity">
    <text evidence="6">Belongs to the AccD/PCCB family.</text>
</comment>
<evidence type="ECO:0000256" key="1">
    <source>
        <dbReference type="ARBA" id="ARBA00011842"/>
    </source>
</evidence>
<comment type="function">
    <text evidence="6">Component of the acetyl coenzyme A carboxylase (ACC) complex. Biotin carboxylase (BC) catalyzes the carboxylation of biotin on its carrier protein (BCCP) and then the CO(2) group is transferred by the transcarboxylase to acetyl-CoA to form malonyl-CoA.</text>
</comment>
<feature type="compositionally biased region" description="Basic and acidic residues" evidence="7">
    <location>
        <begin position="132"/>
        <end position="153"/>
    </location>
</feature>
<evidence type="ECO:0000256" key="4">
    <source>
        <dbReference type="ARBA" id="ARBA00022833"/>
    </source>
</evidence>
<evidence type="ECO:0000259" key="8">
    <source>
        <dbReference type="PROSITE" id="PS50980"/>
    </source>
</evidence>
<evidence type="ECO:0000256" key="6">
    <source>
        <dbReference type="HAMAP-Rule" id="MF_01395"/>
    </source>
</evidence>
<evidence type="ECO:0000256" key="7">
    <source>
        <dbReference type="SAM" id="MobiDB-lite"/>
    </source>
</evidence>
<dbReference type="Pfam" id="PF01039">
    <property type="entry name" value="Carboxyl_trans"/>
    <property type="match status" value="1"/>
</dbReference>
<feature type="binding site" evidence="6">
    <location>
        <position position="372"/>
    </location>
    <ligand>
        <name>Zn(2+)</name>
        <dbReference type="ChEBI" id="CHEBI:29105"/>
    </ligand>
</feature>
<dbReference type="HAMAP" id="MF_01395">
    <property type="entry name" value="AcetylCoA_CT_beta"/>
    <property type="match status" value="1"/>
</dbReference>
<keyword evidence="6" id="KW-0479">Metal-binding</keyword>
<comment type="caution">
    <text evidence="6">Lacks conserved residue(s) required for the propagation of feature annotation.</text>
</comment>
<feature type="region of interest" description="Disordered" evidence="7">
    <location>
        <begin position="389"/>
        <end position="598"/>
    </location>
</feature>
<dbReference type="UniPathway" id="UPA00655">
    <property type="reaction ID" value="UER00711"/>
</dbReference>
<dbReference type="PANTHER" id="PTHR42995:SF5">
    <property type="entry name" value="ACETYL-COENZYME A CARBOXYLASE CARBOXYL TRANSFERASE SUBUNIT BETA, CHLOROPLASTIC"/>
    <property type="match status" value="1"/>
</dbReference>
<comment type="subunit">
    <text evidence="6">Acetyl-CoA carboxylase is a heterohexamer composed of biotin carboxyl carrier protein, biotin carboxylase and two subunits each of ACCase subunit alpha and ACCase plastid-coded subunit beta (accD).</text>
</comment>
<feature type="compositionally biased region" description="Basic and acidic residues" evidence="7">
    <location>
        <begin position="322"/>
        <end position="336"/>
    </location>
</feature>
<dbReference type="InterPro" id="IPR011762">
    <property type="entry name" value="COA_CT_N"/>
</dbReference>
<protein>
    <recommendedName>
        <fullName evidence="6">Acetyl-coenzyme A carboxylase carboxyl transferase subunit beta, chloroplastic</fullName>
        <shortName evidence="6">ACCase subunit beta</shortName>
        <shortName evidence="6">Acetyl-CoA carboxylase carboxyltransferase subunit beta</shortName>
        <ecNumber evidence="6">2.1.3.15</ecNumber>
    </recommendedName>
</protein>
<reference evidence="9" key="1">
    <citation type="submission" date="2019-06" db="EMBL/GenBank/DDBJ databases">
        <title>The complete plastid genome of Passiflora incarnata.</title>
        <authorList>
            <person name="Lopes A.S."/>
            <person name="Pacheco T.G."/>
            <person name="Welter J.F."/>
            <person name="Vieira L.N."/>
            <person name="Yotoko K.S.C."/>
            <person name="Guerra M.P."/>
            <person name="Nodari R.O."/>
            <person name="Otoni W.C."/>
            <person name="Balsanelli E."/>
            <person name="Pedrosa F.O."/>
            <person name="Souza E.M."/>
            <person name="Rogalski M."/>
        </authorList>
    </citation>
    <scope>NUCLEOTIDE SEQUENCE</scope>
</reference>
<keyword evidence="5 6" id="KW-0067">ATP-binding</keyword>
<evidence type="ECO:0000256" key="5">
    <source>
        <dbReference type="ARBA" id="ARBA00022840"/>
    </source>
</evidence>
<dbReference type="GO" id="GO:2001295">
    <property type="term" value="P:malonyl-CoA biosynthetic process"/>
    <property type="evidence" value="ECO:0007669"/>
    <property type="project" value="UniProtKB-UniRule"/>
</dbReference>
<organism evidence="9">
    <name type="scientific">Passiflora incarnata</name>
    <name type="common">Purple passion flower</name>
    <dbReference type="NCBI Taxonomy" id="159425"/>
    <lineage>
        <taxon>Eukaryota</taxon>
        <taxon>Viridiplantae</taxon>
        <taxon>Streptophyta</taxon>
        <taxon>Embryophyta</taxon>
        <taxon>Tracheophyta</taxon>
        <taxon>Spermatophyta</taxon>
        <taxon>Magnoliopsida</taxon>
        <taxon>eudicotyledons</taxon>
        <taxon>Gunneridae</taxon>
        <taxon>Pentapetalae</taxon>
        <taxon>rosids</taxon>
        <taxon>fabids</taxon>
        <taxon>Malpighiales</taxon>
        <taxon>Passifloraceae</taxon>
        <taxon>Passiflora</taxon>
    </lineage>
</organism>
<dbReference type="PROSITE" id="PS50980">
    <property type="entry name" value="COA_CT_NTER"/>
    <property type="match status" value="1"/>
</dbReference>
<keyword evidence="9" id="KW-0150">Chloroplast</keyword>
<feature type="compositionally biased region" description="Basic and acidic residues" evidence="7">
    <location>
        <begin position="17"/>
        <end position="41"/>
    </location>
</feature>
<keyword evidence="6 9" id="KW-0808">Transferase</keyword>
<feature type="domain" description="CoA carboxyltransferase N-terminal" evidence="8">
    <location>
        <begin position="562"/>
        <end position="813"/>
    </location>
</feature>
<dbReference type="AlphaFoldDB" id="A0A8E7MG37"/>
<dbReference type="GO" id="GO:0009570">
    <property type="term" value="C:chloroplast stroma"/>
    <property type="evidence" value="ECO:0007669"/>
    <property type="project" value="UniProtKB-SubCell"/>
</dbReference>
<keyword evidence="4 6" id="KW-0862">Zinc</keyword>